<dbReference type="STRING" id="1142394.PSMK_31110"/>
<dbReference type="eggNOG" id="COG0266">
    <property type="taxonomic scope" value="Bacteria"/>
</dbReference>
<keyword evidence="9" id="KW-0238">DNA-binding</keyword>
<dbReference type="SMART" id="SM01232">
    <property type="entry name" value="H2TH"/>
    <property type="match status" value="1"/>
</dbReference>
<keyword evidence="8" id="KW-0862">Zinc</keyword>
<dbReference type="Gene3D" id="3.20.190.10">
    <property type="entry name" value="MutM-like, N-terminal"/>
    <property type="match status" value="1"/>
</dbReference>
<dbReference type="InterPro" id="IPR015886">
    <property type="entry name" value="H2TH_FPG"/>
</dbReference>
<evidence type="ECO:0000256" key="2">
    <source>
        <dbReference type="ARBA" id="ARBA00009409"/>
    </source>
</evidence>
<dbReference type="SUPFAM" id="SSF57716">
    <property type="entry name" value="Glucocorticoid receptor-like (DNA-binding domain)"/>
    <property type="match status" value="1"/>
</dbReference>
<evidence type="ECO:0000256" key="5">
    <source>
        <dbReference type="ARBA" id="ARBA00022763"/>
    </source>
</evidence>
<keyword evidence="5" id="KW-0227">DNA damage</keyword>
<keyword evidence="17" id="KW-1185">Reference proteome</keyword>
<name>I0IJ32_PHYMF</name>
<dbReference type="EMBL" id="AP012338">
    <property type="protein sequence ID" value="BAM05270.1"/>
    <property type="molecule type" value="Genomic_DNA"/>
</dbReference>
<evidence type="ECO:0000256" key="6">
    <source>
        <dbReference type="ARBA" id="ARBA00022771"/>
    </source>
</evidence>
<feature type="domain" description="FPG-type" evidence="15">
    <location>
        <begin position="237"/>
        <end position="269"/>
    </location>
</feature>
<dbReference type="HOGENOM" id="CLU_038423_2_1_0"/>
<dbReference type="InterPro" id="IPR010663">
    <property type="entry name" value="Znf_FPG/IleRS"/>
</dbReference>
<dbReference type="GO" id="GO:0006284">
    <property type="term" value="P:base-excision repair"/>
    <property type="evidence" value="ECO:0007669"/>
    <property type="project" value="InterPro"/>
</dbReference>
<keyword evidence="4" id="KW-0479">Metal-binding</keyword>
<dbReference type="Pfam" id="PF06831">
    <property type="entry name" value="H2TH"/>
    <property type="match status" value="1"/>
</dbReference>
<evidence type="ECO:0000256" key="14">
    <source>
        <dbReference type="PROSITE-ProRule" id="PRU00391"/>
    </source>
</evidence>
<dbReference type="EC" id="4.2.99.18" evidence="3"/>
<accession>I0IJ32</accession>
<dbReference type="GO" id="GO:0000703">
    <property type="term" value="F:oxidized pyrimidine nucleobase lesion DNA N-glycosylase activity"/>
    <property type="evidence" value="ECO:0007669"/>
    <property type="project" value="TreeGrafter"/>
</dbReference>
<evidence type="ECO:0000256" key="8">
    <source>
        <dbReference type="ARBA" id="ARBA00022833"/>
    </source>
</evidence>
<sequence>MPEGHTIHRHARFQNLLLSGKRTASSSPQGRFAEDASVIDGCKLQRVEPLGKHLFYHYRPGVVHVHLGMYGRFKKIRRASGGWPEPTPAVRWRLTAPGSRVGVDLTGPTACELLEADEVAAIRKRIGVDLLGPAAAASRDAVRERMLGSVTPIGVALMDQRITSGIGNAYRAELLYRARLDPRTPGRRVDPAVFDAMYDDAVYLLKVGVRHRHILCVEPEAVGKRGWRELDADERFWVYRREACRGCGGPVEEIKQAGRSVYLCPREQRG</sequence>
<keyword evidence="10" id="KW-0234">DNA repair</keyword>
<dbReference type="GO" id="GO:0003684">
    <property type="term" value="F:damaged DNA binding"/>
    <property type="evidence" value="ECO:0007669"/>
    <property type="project" value="InterPro"/>
</dbReference>
<evidence type="ECO:0000259" key="15">
    <source>
        <dbReference type="PROSITE" id="PS51066"/>
    </source>
</evidence>
<dbReference type="Pfam" id="PF06827">
    <property type="entry name" value="zf-FPG_IleRS"/>
    <property type="match status" value="1"/>
</dbReference>
<reference evidence="16 17" key="1">
    <citation type="submission" date="2012-02" db="EMBL/GenBank/DDBJ databases">
        <title>Complete genome sequence of Phycisphaera mikurensis NBRC 102666.</title>
        <authorList>
            <person name="Ankai A."/>
            <person name="Hosoyama A."/>
            <person name="Terui Y."/>
            <person name="Sekine M."/>
            <person name="Fukai R."/>
            <person name="Kato Y."/>
            <person name="Nakamura S."/>
            <person name="Yamada-Narita S."/>
            <person name="Kawakoshi A."/>
            <person name="Fukunaga Y."/>
            <person name="Yamazaki S."/>
            <person name="Fujita N."/>
        </authorList>
    </citation>
    <scope>NUCLEOTIDE SEQUENCE [LARGE SCALE GENOMIC DNA]</scope>
    <source>
        <strain evidence="17">NBRC 102666 / KCTC 22515 / FYK2301M01</strain>
    </source>
</reference>
<dbReference type="Proteomes" id="UP000007881">
    <property type="component" value="Chromosome"/>
</dbReference>
<dbReference type="InterPro" id="IPR035937">
    <property type="entry name" value="FPG_N"/>
</dbReference>
<keyword evidence="13 16" id="KW-0326">Glycosidase</keyword>
<organism evidence="16 17">
    <name type="scientific">Phycisphaera mikurensis (strain NBRC 102666 / KCTC 22515 / FYK2301M01)</name>
    <dbReference type="NCBI Taxonomy" id="1142394"/>
    <lineage>
        <taxon>Bacteria</taxon>
        <taxon>Pseudomonadati</taxon>
        <taxon>Planctomycetota</taxon>
        <taxon>Phycisphaerae</taxon>
        <taxon>Phycisphaerales</taxon>
        <taxon>Phycisphaeraceae</taxon>
        <taxon>Phycisphaera</taxon>
    </lineage>
</organism>
<dbReference type="PANTHER" id="PTHR42697:SF1">
    <property type="entry name" value="ENDONUCLEASE 8"/>
    <property type="match status" value="1"/>
</dbReference>
<dbReference type="GO" id="GO:0140078">
    <property type="term" value="F:class I DNA-(apurinic or apyrimidinic site) endonuclease activity"/>
    <property type="evidence" value="ECO:0007669"/>
    <property type="project" value="UniProtKB-EC"/>
</dbReference>
<keyword evidence="11 16" id="KW-0456">Lyase</keyword>
<evidence type="ECO:0000256" key="12">
    <source>
        <dbReference type="ARBA" id="ARBA00023268"/>
    </source>
</evidence>
<protein>
    <recommendedName>
        <fullName evidence="3">DNA-(apurinic or apyrimidinic site) lyase</fullName>
        <ecNumber evidence="3">4.2.99.18</ecNumber>
    </recommendedName>
</protein>
<dbReference type="SUPFAM" id="SSF81624">
    <property type="entry name" value="N-terminal domain of MutM-like DNA repair proteins"/>
    <property type="match status" value="1"/>
</dbReference>
<dbReference type="InterPro" id="IPR010979">
    <property type="entry name" value="Ribosomal_uS13-like_H2TH"/>
</dbReference>
<comment type="similarity">
    <text evidence="2">Belongs to the FPG family.</text>
</comment>
<dbReference type="CDD" id="cd08970">
    <property type="entry name" value="AcNei1_N"/>
    <property type="match status" value="1"/>
</dbReference>
<dbReference type="Gene3D" id="1.10.8.50">
    <property type="match status" value="1"/>
</dbReference>
<dbReference type="RefSeq" id="WP_014438474.1">
    <property type="nucleotide sequence ID" value="NC_017080.1"/>
</dbReference>
<keyword evidence="12" id="KW-0511">Multifunctional enzyme</keyword>
<dbReference type="PANTHER" id="PTHR42697">
    <property type="entry name" value="ENDONUCLEASE 8"/>
    <property type="match status" value="1"/>
</dbReference>
<dbReference type="InterPro" id="IPR000214">
    <property type="entry name" value="Znf_DNA_glyclase/AP_lyase"/>
</dbReference>
<keyword evidence="7 16" id="KW-0378">Hydrolase</keyword>
<evidence type="ECO:0000256" key="1">
    <source>
        <dbReference type="ARBA" id="ARBA00001947"/>
    </source>
</evidence>
<dbReference type="SUPFAM" id="SSF46946">
    <property type="entry name" value="S13-like H2TH domain"/>
    <property type="match status" value="1"/>
</dbReference>
<dbReference type="OrthoDB" id="9800855at2"/>
<dbReference type="Pfam" id="PF01149">
    <property type="entry name" value="Fapy_DNA_glyco"/>
    <property type="match status" value="1"/>
</dbReference>
<evidence type="ECO:0000256" key="4">
    <source>
        <dbReference type="ARBA" id="ARBA00022723"/>
    </source>
</evidence>
<dbReference type="GO" id="GO:0008270">
    <property type="term" value="F:zinc ion binding"/>
    <property type="evidence" value="ECO:0007669"/>
    <property type="project" value="UniProtKB-KW"/>
</dbReference>
<gene>
    <name evidence="16" type="ordered locus">PSMK_31110</name>
</gene>
<keyword evidence="6 14" id="KW-0863">Zinc-finger</keyword>
<evidence type="ECO:0000313" key="16">
    <source>
        <dbReference type="EMBL" id="BAM05270.1"/>
    </source>
</evidence>
<evidence type="ECO:0000256" key="7">
    <source>
        <dbReference type="ARBA" id="ARBA00022801"/>
    </source>
</evidence>
<evidence type="ECO:0000256" key="10">
    <source>
        <dbReference type="ARBA" id="ARBA00023204"/>
    </source>
</evidence>
<evidence type="ECO:0000256" key="13">
    <source>
        <dbReference type="ARBA" id="ARBA00023295"/>
    </source>
</evidence>
<evidence type="ECO:0000256" key="3">
    <source>
        <dbReference type="ARBA" id="ARBA00012720"/>
    </source>
</evidence>
<proteinExistence type="inferred from homology"/>
<dbReference type="PROSITE" id="PS51066">
    <property type="entry name" value="ZF_FPG_2"/>
    <property type="match status" value="1"/>
</dbReference>
<evidence type="ECO:0000313" key="17">
    <source>
        <dbReference type="Proteomes" id="UP000007881"/>
    </source>
</evidence>
<comment type="cofactor">
    <cofactor evidence="1">
        <name>Zn(2+)</name>
        <dbReference type="ChEBI" id="CHEBI:29105"/>
    </cofactor>
</comment>
<dbReference type="InterPro" id="IPR012319">
    <property type="entry name" value="FPG_cat"/>
</dbReference>
<dbReference type="KEGG" id="phm:PSMK_31110"/>
<evidence type="ECO:0000256" key="11">
    <source>
        <dbReference type="ARBA" id="ARBA00023239"/>
    </source>
</evidence>
<evidence type="ECO:0000256" key="9">
    <source>
        <dbReference type="ARBA" id="ARBA00023125"/>
    </source>
</evidence>
<dbReference type="AlphaFoldDB" id="I0IJ32"/>
<dbReference type="SMART" id="SM00898">
    <property type="entry name" value="Fapy_DNA_glyco"/>
    <property type="match status" value="1"/>
</dbReference>